<organism evidence="5 6">
    <name type="scientific">Paenibacillus elgii</name>
    <dbReference type="NCBI Taxonomy" id="189691"/>
    <lineage>
        <taxon>Bacteria</taxon>
        <taxon>Bacillati</taxon>
        <taxon>Bacillota</taxon>
        <taxon>Bacilli</taxon>
        <taxon>Bacillales</taxon>
        <taxon>Paenibacillaceae</taxon>
        <taxon>Paenibacillus</taxon>
    </lineage>
</organism>
<dbReference type="InterPro" id="IPR052021">
    <property type="entry name" value="Type-I_RS_S_subunit"/>
</dbReference>
<comment type="caution">
    <text evidence="5">The sequence shown here is derived from an EMBL/GenBank/DDBJ whole genome shotgun (WGS) entry which is preliminary data.</text>
</comment>
<feature type="domain" description="Type I restriction modification DNA specificity" evidence="4">
    <location>
        <begin position="21"/>
        <end position="189"/>
    </location>
</feature>
<dbReference type="InterPro" id="IPR044946">
    <property type="entry name" value="Restrct_endonuc_typeI_TRD_sf"/>
</dbReference>
<dbReference type="Gene3D" id="1.10.287.1120">
    <property type="entry name" value="Bipartite methylase S protein"/>
    <property type="match status" value="1"/>
</dbReference>
<evidence type="ECO:0000313" key="6">
    <source>
        <dbReference type="Proteomes" id="UP000076563"/>
    </source>
</evidence>
<evidence type="ECO:0000313" key="5">
    <source>
        <dbReference type="EMBL" id="KZE71590.1"/>
    </source>
</evidence>
<dbReference type="Pfam" id="PF01420">
    <property type="entry name" value="Methylase_S"/>
    <property type="match status" value="2"/>
</dbReference>
<evidence type="ECO:0000259" key="4">
    <source>
        <dbReference type="Pfam" id="PF01420"/>
    </source>
</evidence>
<dbReference type="SUPFAM" id="SSF116734">
    <property type="entry name" value="DNA methylase specificity domain"/>
    <property type="match status" value="2"/>
</dbReference>
<dbReference type="GO" id="GO:0003677">
    <property type="term" value="F:DNA binding"/>
    <property type="evidence" value="ECO:0007669"/>
    <property type="project" value="UniProtKB-KW"/>
</dbReference>
<dbReference type="PANTHER" id="PTHR30408">
    <property type="entry name" value="TYPE-1 RESTRICTION ENZYME ECOKI SPECIFICITY PROTEIN"/>
    <property type="match status" value="1"/>
</dbReference>
<dbReference type="Proteomes" id="UP000076563">
    <property type="component" value="Unassembled WGS sequence"/>
</dbReference>
<dbReference type="AlphaFoldDB" id="A0A163TCU0"/>
<evidence type="ECO:0000256" key="2">
    <source>
        <dbReference type="ARBA" id="ARBA00022747"/>
    </source>
</evidence>
<comment type="similarity">
    <text evidence="1">Belongs to the type-I restriction system S methylase family.</text>
</comment>
<dbReference type="OrthoDB" id="9795776at2"/>
<feature type="domain" description="Type I restriction modification DNA specificity" evidence="4">
    <location>
        <begin position="221"/>
        <end position="399"/>
    </location>
</feature>
<protein>
    <recommendedName>
        <fullName evidence="4">Type I restriction modification DNA specificity domain-containing protein</fullName>
    </recommendedName>
</protein>
<dbReference type="GO" id="GO:0009307">
    <property type="term" value="P:DNA restriction-modification system"/>
    <property type="evidence" value="ECO:0007669"/>
    <property type="project" value="UniProtKB-KW"/>
</dbReference>
<proteinExistence type="inferred from homology"/>
<accession>A0A163TCU0</accession>
<evidence type="ECO:0000256" key="1">
    <source>
        <dbReference type="ARBA" id="ARBA00010923"/>
    </source>
</evidence>
<keyword evidence="2" id="KW-0680">Restriction system</keyword>
<dbReference type="InterPro" id="IPR000055">
    <property type="entry name" value="Restrct_endonuc_typeI_TRD"/>
</dbReference>
<gene>
    <name evidence="5" type="ORF">AV654_05115</name>
</gene>
<dbReference type="PANTHER" id="PTHR30408:SF12">
    <property type="entry name" value="TYPE I RESTRICTION ENZYME MJAVIII SPECIFICITY SUBUNIT"/>
    <property type="match status" value="1"/>
</dbReference>
<dbReference type="RefSeq" id="WP_063187960.1">
    <property type="nucleotide sequence ID" value="NZ_LQRA01000110.1"/>
</dbReference>
<keyword evidence="3" id="KW-0238">DNA-binding</keyword>
<dbReference type="CDD" id="cd17515">
    <property type="entry name" value="RMtype1_S_MjaORF132P_Sau1132ORF3780P-TRD1-CR1_like"/>
    <property type="match status" value="1"/>
</dbReference>
<dbReference type="EMBL" id="LQRA01000110">
    <property type="protein sequence ID" value="KZE71590.1"/>
    <property type="molecule type" value="Genomic_DNA"/>
</dbReference>
<evidence type="ECO:0000256" key="3">
    <source>
        <dbReference type="ARBA" id="ARBA00023125"/>
    </source>
</evidence>
<reference evidence="6" key="1">
    <citation type="submission" date="2016-01" db="EMBL/GenBank/DDBJ databases">
        <title>Draft genome of Chromobacterium sp. F49.</title>
        <authorList>
            <person name="Hong K.W."/>
        </authorList>
    </citation>
    <scope>NUCLEOTIDE SEQUENCE [LARGE SCALE GENOMIC DNA]</scope>
    <source>
        <strain evidence="6">M63</strain>
    </source>
</reference>
<name>A0A163TCU0_9BACL</name>
<sequence length="411" mass="46862">MSEQKKLVPKRRFKEFQDTNTWEQRRLGQVTKSYSGGTPSVGKSEYYDGDIPFIRSAEINRERTELFISELGLNNSSAKMVEVGDILYALYGATSGEVGISKINGAINQAILAIQPVEGYDSQFIMQWLRSQKQEIIDKYLQGGQGNLSGSIVKDLEFNFPSYSEQVKIGMVFKELDNLITLHQRKLEKTKALKSAYLSEMFPAEGECEPRRRFAGFTGAWEQRTVGELTNVASAARVHKEEWASSGVPFFRSSDVVSAYKGKENEKAYISIELYEQLAKVSGKLEKDDILITGGGSIGIPYIVPNNDPLYSKDADLIWIKSSEKFNSRYLYTYFTSPEFRRYLRGISHIGTIAHYTIEQVKETPIRLPSIDEQNEIGSYFTQLDYLITLHQRKLEKLQRIKKAYLNEMFV</sequence>
<keyword evidence="6" id="KW-1185">Reference proteome</keyword>
<dbReference type="Gene3D" id="3.90.220.20">
    <property type="entry name" value="DNA methylase specificity domains"/>
    <property type="match status" value="2"/>
</dbReference>